<evidence type="ECO:0000313" key="8">
    <source>
        <dbReference type="Proteomes" id="UP000530660"/>
    </source>
</evidence>
<dbReference type="AlphaFoldDB" id="A0A7J7IGL1"/>
<dbReference type="SMART" id="SM00356">
    <property type="entry name" value="ZnF_C3H1"/>
    <property type="match status" value="1"/>
</dbReference>
<evidence type="ECO:0000256" key="1">
    <source>
        <dbReference type="ARBA" id="ARBA00022723"/>
    </source>
</evidence>
<keyword evidence="2 4" id="KW-0863">Zinc-finger</keyword>
<dbReference type="InterPro" id="IPR000571">
    <property type="entry name" value="Znf_CCCH"/>
</dbReference>
<feature type="region of interest" description="Disordered" evidence="5">
    <location>
        <begin position="462"/>
        <end position="490"/>
    </location>
</feature>
<organism evidence="7 8">
    <name type="scientific">Cyanidiococcus yangmingshanensis</name>
    <dbReference type="NCBI Taxonomy" id="2690220"/>
    <lineage>
        <taxon>Eukaryota</taxon>
        <taxon>Rhodophyta</taxon>
        <taxon>Bangiophyceae</taxon>
        <taxon>Cyanidiales</taxon>
        <taxon>Cyanidiaceae</taxon>
        <taxon>Cyanidiococcus</taxon>
    </lineage>
</organism>
<evidence type="ECO:0000256" key="2">
    <source>
        <dbReference type="ARBA" id="ARBA00022771"/>
    </source>
</evidence>
<feature type="zinc finger region" description="C3H1-type" evidence="4">
    <location>
        <begin position="612"/>
        <end position="639"/>
    </location>
</feature>
<reference evidence="7 8" key="1">
    <citation type="journal article" date="2020" name="J. Phycol.">
        <title>Comparative genome analysis reveals Cyanidiococcus gen. nov., a new extremophilic red algal genus sister to Cyanidioschyzon (Cyanidioschyzonaceae, Rhodophyta).</title>
        <authorList>
            <person name="Liu S.-L."/>
            <person name="Chiang Y.-R."/>
            <person name="Yoon H.S."/>
            <person name="Fu H.-Y."/>
        </authorList>
    </citation>
    <scope>NUCLEOTIDE SEQUENCE [LARGE SCALE GENOMIC DNA]</scope>
    <source>
        <strain evidence="7 8">THAL066</strain>
    </source>
</reference>
<feature type="compositionally biased region" description="Polar residues" evidence="5">
    <location>
        <begin position="297"/>
        <end position="310"/>
    </location>
</feature>
<feature type="region of interest" description="Disordered" evidence="5">
    <location>
        <begin position="378"/>
        <end position="415"/>
    </location>
</feature>
<dbReference type="Proteomes" id="UP000530660">
    <property type="component" value="Unassembled WGS sequence"/>
</dbReference>
<sequence>MERIAGRTERSNIKMGERPELGRSEVPPMDQSQVKEDASNLASVAEKEVVTGELANPSVRLVGEHHQDGVLEPCLMLQTETTSAATFSVLSKSKGSAENRNIDAGRKRVRRTPVHEQDAHAAELGFGTKQQAPSVDSVQINLDDRPEMESVQTSATDDLAPAQTSEGTAGAKSTNAFAGVAATSMPSSDSLLSATQSVADGSVLSRVSPTTRNEATDPRSSKPVALTLRSALKDPKRIPETQSKMNPRRASKRVHFAPEPALVQMHVFEWIPDERTHAPVNIAGLATDEDGSPAHLSKTTTGSGTDRASITTGGAFSEVVEEGRLMQHMRQRRRKALDDMHEDASFYPPPRVQDAPLLTTSETEPLANRLSIESQATESNARMGTGQSLVGNVPSGSLVSPEEPSRSVQYEDEKQPSLGAYRVIPERRVVNSTHAPTPLPQPSANLVEYSFGQPASTQAYVQGSTDRSFPTGPERQGSNVPGASAVRFGTNDIADTDGTRTAEMDAAILQHFLSLNDEEERLQLLNDARVLRIVQQYAEEKQREAQFQSRLTTPDSLQVSSTMYSPLASAVNLTNIHPSVYASMSGDLLTQPGYPGFIPTSFPYPEAPRGGPNTPSVCKYYLQGRCRYRDKCRFWHPPAPT</sequence>
<keyword evidence="3 4" id="KW-0862">Zinc</keyword>
<dbReference type="SUPFAM" id="SSF90229">
    <property type="entry name" value="CCCH zinc finger"/>
    <property type="match status" value="1"/>
</dbReference>
<dbReference type="PROSITE" id="PS50103">
    <property type="entry name" value="ZF_C3H1"/>
    <property type="match status" value="1"/>
</dbReference>
<dbReference type="InterPro" id="IPR041367">
    <property type="entry name" value="Znf-CCCH_4"/>
</dbReference>
<feature type="region of interest" description="Disordered" evidence="5">
    <location>
        <begin position="203"/>
        <end position="253"/>
    </location>
</feature>
<dbReference type="EMBL" id="VWRR01000012">
    <property type="protein sequence ID" value="KAF6001864.1"/>
    <property type="molecule type" value="Genomic_DNA"/>
</dbReference>
<evidence type="ECO:0000256" key="4">
    <source>
        <dbReference type="PROSITE-ProRule" id="PRU00723"/>
    </source>
</evidence>
<dbReference type="GO" id="GO:0008270">
    <property type="term" value="F:zinc ion binding"/>
    <property type="evidence" value="ECO:0007669"/>
    <property type="project" value="UniProtKB-KW"/>
</dbReference>
<evidence type="ECO:0000256" key="5">
    <source>
        <dbReference type="SAM" id="MobiDB-lite"/>
    </source>
</evidence>
<dbReference type="OrthoDB" id="20729at2759"/>
<proteinExistence type="predicted"/>
<protein>
    <recommendedName>
        <fullName evidence="6">C3H1-type domain-containing protein</fullName>
    </recommendedName>
</protein>
<dbReference type="Pfam" id="PF18044">
    <property type="entry name" value="zf-CCCH_4"/>
    <property type="match status" value="1"/>
</dbReference>
<feature type="domain" description="C3H1-type" evidence="6">
    <location>
        <begin position="612"/>
        <end position="639"/>
    </location>
</feature>
<feature type="region of interest" description="Disordered" evidence="5">
    <location>
        <begin position="285"/>
        <end position="310"/>
    </location>
</feature>
<feature type="compositionally biased region" description="Basic and acidic residues" evidence="5">
    <location>
        <begin position="403"/>
        <end position="415"/>
    </location>
</feature>
<feature type="compositionally biased region" description="Polar residues" evidence="5">
    <location>
        <begin position="150"/>
        <end position="171"/>
    </location>
</feature>
<feature type="compositionally biased region" description="Polar residues" evidence="5">
    <location>
        <begin position="203"/>
        <end position="213"/>
    </location>
</feature>
<gene>
    <name evidence="7" type="ORF">F1559_000463</name>
</gene>
<keyword evidence="8" id="KW-1185">Reference proteome</keyword>
<name>A0A7J7IGL1_9RHOD</name>
<feature type="compositionally biased region" description="Basic and acidic residues" evidence="5">
    <location>
        <begin position="1"/>
        <end position="23"/>
    </location>
</feature>
<accession>A0A7J7IGL1</accession>
<dbReference type="Gene3D" id="4.10.1000.10">
    <property type="entry name" value="Zinc finger, CCCH-type"/>
    <property type="match status" value="1"/>
</dbReference>
<dbReference type="InterPro" id="IPR036855">
    <property type="entry name" value="Znf_CCCH_sf"/>
</dbReference>
<evidence type="ECO:0000259" key="6">
    <source>
        <dbReference type="PROSITE" id="PS50103"/>
    </source>
</evidence>
<feature type="region of interest" description="Disordered" evidence="5">
    <location>
        <begin position="146"/>
        <end position="171"/>
    </location>
</feature>
<comment type="caution">
    <text evidence="7">The sequence shown here is derived from an EMBL/GenBank/DDBJ whole genome shotgun (WGS) entry which is preliminary data.</text>
</comment>
<evidence type="ECO:0000313" key="7">
    <source>
        <dbReference type="EMBL" id="KAF6001864.1"/>
    </source>
</evidence>
<evidence type="ECO:0000256" key="3">
    <source>
        <dbReference type="ARBA" id="ARBA00022833"/>
    </source>
</evidence>
<keyword evidence="1 4" id="KW-0479">Metal-binding</keyword>
<feature type="region of interest" description="Disordered" evidence="5">
    <location>
        <begin position="1"/>
        <end position="44"/>
    </location>
</feature>
<feature type="compositionally biased region" description="Polar residues" evidence="5">
    <location>
        <begin position="378"/>
        <end position="398"/>
    </location>
</feature>